<protein>
    <submittedName>
        <fullName evidence="2">Uncharacterized protein</fullName>
    </submittedName>
</protein>
<dbReference type="AlphaFoldDB" id="A0A0F9ME55"/>
<dbReference type="EMBL" id="LAZR01010345">
    <property type="protein sequence ID" value="KKM67452.1"/>
    <property type="molecule type" value="Genomic_DNA"/>
</dbReference>
<accession>A0A0F9ME55</accession>
<proteinExistence type="predicted"/>
<reference evidence="2" key="1">
    <citation type="journal article" date="2015" name="Nature">
        <title>Complex archaea that bridge the gap between prokaryotes and eukaryotes.</title>
        <authorList>
            <person name="Spang A."/>
            <person name="Saw J.H."/>
            <person name="Jorgensen S.L."/>
            <person name="Zaremba-Niedzwiedzka K."/>
            <person name="Martijn J."/>
            <person name="Lind A.E."/>
            <person name="van Eijk R."/>
            <person name="Schleper C."/>
            <person name="Guy L."/>
            <person name="Ettema T.J."/>
        </authorList>
    </citation>
    <scope>NUCLEOTIDE SEQUENCE</scope>
</reference>
<feature type="region of interest" description="Disordered" evidence="1">
    <location>
        <begin position="1"/>
        <end position="22"/>
    </location>
</feature>
<feature type="non-terminal residue" evidence="2">
    <location>
        <position position="68"/>
    </location>
</feature>
<evidence type="ECO:0000313" key="2">
    <source>
        <dbReference type="EMBL" id="KKM67452.1"/>
    </source>
</evidence>
<sequence>MIVSCDAMGDSPASHEGTYLEPDERDDEVLTLTRRQLRIIIREFLDLALPPVEQPIEDRINNALRLYV</sequence>
<evidence type="ECO:0000256" key="1">
    <source>
        <dbReference type="SAM" id="MobiDB-lite"/>
    </source>
</evidence>
<name>A0A0F9ME55_9ZZZZ</name>
<gene>
    <name evidence="2" type="ORF">LCGC14_1470860</name>
</gene>
<organism evidence="2">
    <name type="scientific">marine sediment metagenome</name>
    <dbReference type="NCBI Taxonomy" id="412755"/>
    <lineage>
        <taxon>unclassified sequences</taxon>
        <taxon>metagenomes</taxon>
        <taxon>ecological metagenomes</taxon>
    </lineage>
</organism>
<comment type="caution">
    <text evidence="2">The sequence shown here is derived from an EMBL/GenBank/DDBJ whole genome shotgun (WGS) entry which is preliminary data.</text>
</comment>